<keyword evidence="3" id="KW-0520">NAD</keyword>
<dbReference type="FunFam" id="3.40.50.720:FF:000203">
    <property type="entry name" value="D-3-phosphoglycerate dehydrogenase (SerA)"/>
    <property type="match status" value="1"/>
</dbReference>
<dbReference type="EMBL" id="PCYJ01000027">
    <property type="protein sequence ID" value="PIR45373.1"/>
    <property type="molecule type" value="Genomic_DNA"/>
</dbReference>
<dbReference type="Proteomes" id="UP000230906">
    <property type="component" value="Unassembled WGS sequence"/>
</dbReference>
<gene>
    <name evidence="7" type="ORF">COV09_01820</name>
</gene>
<dbReference type="GO" id="GO:0008720">
    <property type="term" value="F:D-lactate dehydrogenase (NAD+) activity"/>
    <property type="evidence" value="ECO:0007669"/>
    <property type="project" value="TreeGrafter"/>
</dbReference>
<dbReference type="PROSITE" id="PS00065">
    <property type="entry name" value="D_2_HYDROXYACID_DH_1"/>
    <property type="match status" value="1"/>
</dbReference>
<name>A0A2H0RFU5_9BACT</name>
<organism evidence="7 8">
    <name type="scientific">Candidatus Vogelbacteria bacterium CG10_big_fil_rev_8_21_14_0_10_50_13</name>
    <dbReference type="NCBI Taxonomy" id="1975044"/>
    <lineage>
        <taxon>Bacteria</taxon>
        <taxon>Candidatus Vogeliibacteriota</taxon>
    </lineage>
</organism>
<comment type="caution">
    <text evidence="7">The sequence shown here is derived from an EMBL/GenBank/DDBJ whole genome shotgun (WGS) entry which is preliminary data.</text>
</comment>
<dbReference type="GO" id="GO:0051287">
    <property type="term" value="F:NAD binding"/>
    <property type="evidence" value="ECO:0007669"/>
    <property type="project" value="InterPro"/>
</dbReference>
<dbReference type="Gene3D" id="3.40.50.720">
    <property type="entry name" value="NAD(P)-binding Rossmann-like Domain"/>
    <property type="match status" value="2"/>
</dbReference>
<protein>
    <submittedName>
        <fullName evidence="7">Hydroxyacid dehydrogenase</fullName>
    </submittedName>
</protein>
<evidence type="ECO:0000259" key="5">
    <source>
        <dbReference type="Pfam" id="PF00389"/>
    </source>
</evidence>
<dbReference type="InterPro" id="IPR006139">
    <property type="entry name" value="D-isomer_2_OHA_DH_cat_dom"/>
</dbReference>
<dbReference type="Pfam" id="PF00389">
    <property type="entry name" value="2-Hacid_dh"/>
    <property type="match status" value="1"/>
</dbReference>
<dbReference type="SUPFAM" id="SSF52283">
    <property type="entry name" value="Formate/glycerate dehydrogenase catalytic domain-like"/>
    <property type="match status" value="1"/>
</dbReference>
<dbReference type="InterPro" id="IPR036291">
    <property type="entry name" value="NAD(P)-bd_dom_sf"/>
</dbReference>
<evidence type="ECO:0000313" key="7">
    <source>
        <dbReference type="EMBL" id="PIR45373.1"/>
    </source>
</evidence>
<dbReference type="InterPro" id="IPR029752">
    <property type="entry name" value="D-isomer_DH_CS1"/>
</dbReference>
<sequence length="345" mass="38136">MIKVAFFGLEGWEKEYYQNRGIFTKLAIEPVFVDDIITADKLPSPAVKEMEIISVFVDSQVNVAVLEQLPKLKYIVTRSTGFDHIDLPACEARGVAVSTVPDYGEITVAEYAFALMLSLSRKTYEAFDRIRETGVYSPEGLKGFDLYGKTLGIVGTGRIGKHVAKIAKGFGMKILAYDIYPNDEAATALGFVYVPRDDLLRQSDIVTLHVPYMPANHHLINEEKLALMKPGAYLINTARGPLVDTQALVKALKEGKIAGAGLDVLEEEGVVKDEFGYLMKKREESEADLKAVIANHILFDLPNVIITPHNAFNTQEALERILETTAKNIGEYLKGAPINTVKSKK</sequence>
<dbReference type="InterPro" id="IPR058205">
    <property type="entry name" value="D-LDH-like"/>
</dbReference>
<dbReference type="PROSITE" id="PS00671">
    <property type="entry name" value="D_2_HYDROXYACID_DH_3"/>
    <property type="match status" value="1"/>
</dbReference>
<dbReference type="CDD" id="cd12187">
    <property type="entry name" value="LDH_like_1"/>
    <property type="match status" value="1"/>
</dbReference>
<evidence type="ECO:0000256" key="2">
    <source>
        <dbReference type="ARBA" id="ARBA00023002"/>
    </source>
</evidence>
<feature type="domain" description="D-isomer specific 2-hydroxyacid dehydrogenase catalytic" evidence="5">
    <location>
        <begin position="46"/>
        <end position="340"/>
    </location>
</feature>
<comment type="similarity">
    <text evidence="1 4">Belongs to the D-isomer specific 2-hydroxyacid dehydrogenase family.</text>
</comment>
<evidence type="ECO:0000256" key="3">
    <source>
        <dbReference type="ARBA" id="ARBA00023027"/>
    </source>
</evidence>
<dbReference type="InterPro" id="IPR006140">
    <property type="entry name" value="D-isomer_DH_NAD-bd"/>
</dbReference>
<proteinExistence type="inferred from homology"/>
<dbReference type="Pfam" id="PF02826">
    <property type="entry name" value="2-Hacid_dh_C"/>
    <property type="match status" value="1"/>
</dbReference>
<dbReference type="AlphaFoldDB" id="A0A2H0RFU5"/>
<dbReference type="PANTHER" id="PTHR43026">
    <property type="entry name" value="2-HYDROXYACID DEHYDROGENASE HOMOLOG 1-RELATED"/>
    <property type="match status" value="1"/>
</dbReference>
<reference evidence="7 8" key="1">
    <citation type="submission" date="2017-09" db="EMBL/GenBank/DDBJ databases">
        <title>Depth-based differentiation of microbial function through sediment-hosted aquifers and enrichment of novel symbionts in the deep terrestrial subsurface.</title>
        <authorList>
            <person name="Probst A.J."/>
            <person name="Ladd B."/>
            <person name="Jarett J.K."/>
            <person name="Geller-Mcgrath D.E."/>
            <person name="Sieber C.M."/>
            <person name="Emerson J.B."/>
            <person name="Anantharaman K."/>
            <person name="Thomas B.C."/>
            <person name="Malmstrom R."/>
            <person name="Stieglmeier M."/>
            <person name="Klingl A."/>
            <person name="Woyke T."/>
            <person name="Ryan C.M."/>
            <person name="Banfield J.F."/>
        </authorList>
    </citation>
    <scope>NUCLEOTIDE SEQUENCE [LARGE SCALE GENOMIC DNA]</scope>
    <source>
        <strain evidence="7">CG10_big_fil_rev_8_21_14_0_10_50_13</strain>
    </source>
</reference>
<keyword evidence="2 4" id="KW-0560">Oxidoreductase</keyword>
<dbReference type="InterPro" id="IPR029753">
    <property type="entry name" value="D-isomer_DH_CS"/>
</dbReference>
<evidence type="ECO:0000259" key="6">
    <source>
        <dbReference type="Pfam" id="PF02826"/>
    </source>
</evidence>
<accession>A0A2H0RFU5</accession>
<evidence type="ECO:0000256" key="4">
    <source>
        <dbReference type="RuleBase" id="RU003719"/>
    </source>
</evidence>
<dbReference type="PROSITE" id="PS00670">
    <property type="entry name" value="D_2_HYDROXYACID_DH_2"/>
    <property type="match status" value="1"/>
</dbReference>
<dbReference type="PANTHER" id="PTHR43026:SF1">
    <property type="entry name" value="2-HYDROXYACID DEHYDROGENASE HOMOLOG 1-RELATED"/>
    <property type="match status" value="1"/>
</dbReference>
<evidence type="ECO:0000256" key="1">
    <source>
        <dbReference type="ARBA" id="ARBA00005854"/>
    </source>
</evidence>
<evidence type="ECO:0000313" key="8">
    <source>
        <dbReference type="Proteomes" id="UP000230906"/>
    </source>
</evidence>
<dbReference type="SUPFAM" id="SSF51735">
    <property type="entry name" value="NAD(P)-binding Rossmann-fold domains"/>
    <property type="match status" value="1"/>
</dbReference>
<feature type="domain" description="D-isomer specific 2-hydroxyacid dehydrogenase NAD-binding" evidence="6">
    <location>
        <begin position="113"/>
        <end position="311"/>
    </location>
</feature>